<dbReference type="Pfam" id="PF20867">
    <property type="entry name" value="UVSSA_N"/>
    <property type="match status" value="1"/>
</dbReference>
<evidence type="ECO:0000313" key="3">
    <source>
        <dbReference type="Proteomes" id="UP000023152"/>
    </source>
</evidence>
<sequence>MDFTSCQRVREIIEENTKSDQVVISHEIVTEWKSLLKGNPTAIEVAFESLMRKLSHKHPQTRLLSLMLMHVVFLRSKHFRQHVINALDKFFELTLGVPAHCDISLNEHQSVCVANYPKTPPKTVQYLYEQTLDYLSEWNHKFGNRYYRLHIGITYLRNIHKIIVPKYQIKSEEEVHDTGKYAQWLKLEKQIKQWVKLIGLIKRKYPQMVSMLNNMQRMLDSLKPQFEELLQNQSNDHVSATLTTATTDIDKTAQMQDNVVPVHYGFSSSEDEDDADDKNEWQSSSYRTDHDTFGLSCLNNNYTLEITIDTNFETFSSHINHVLGKEGDTKEVDVHSKKQSLIPQLQYHRYLIETKGKHLMAKWKSILTQKLPFEEYKDNSTLQGDEKDDIKWGPFLTAKNSIVSQIEHLELQMNDKIAQCVALNINCQDIGNQSKNNKKHLQTLVNENDKELARPPIYKSVGISQQLKHGHIYGVRNGMRLPPHAVEKWKLTNLRKQNRAKLLHIVNHKNTKSAHMHPVTPIKAGMGCQFPNR</sequence>
<dbReference type="PANTHER" id="PTHR28670:SF1">
    <property type="entry name" value="UV-STIMULATED SCAFFOLD PROTEIN A"/>
    <property type="match status" value="1"/>
</dbReference>
<dbReference type="GO" id="GO:0009411">
    <property type="term" value="P:response to UV"/>
    <property type="evidence" value="ECO:0007669"/>
    <property type="project" value="InterPro"/>
</dbReference>
<dbReference type="OrthoDB" id="5594015at2759"/>
<reference evidence="2 3" key="1">
    <citation type="journal article" date="2013" name="Curr. Biol.">
        <title>The Genome of the Foraminiferan Reticulomyxa filosa.</title>
        <authorList>
            <person name="Glockner G."/>
            <person name="Hulsmann N."/>
            <person name="Schleicher M."/>
            <person name="Noegel A.A."/>
            <person name="Eichinger L."/>
            <person name="Gallinger C."/>
            <person name="Pawlowski J."/>
            <person name="Sierra R."/>
            <person name="Euteneuer U."/>
            <person name="Pillet L."/>
            <person name="Moustafa A."/>
            <person name="Platzer M."/>
            <person name="Groth M."/>
            <person name="Szafranski K."/>
            <person name="Schliwa M."/>
        </authorList>
    </citation>
    <scope>NUCLEOTIDE SEQUENCE [LARGE SCALE GENOMIC DNA]</scope>
</reference>
<dbReference type="GO" id="GO:0005694">
    <property type="term" value="C:chromosome"/>
    <property type="evidence" value="ECO:0007669"/>
    <property type="project" value="TreeGrafter"/>
</dbReference>
<dbReference type="InterPro" id="IPR018610">
    <property type="entry name" value="UVSSA"/>
</dbReference>
<dbReference type="GO" id="GO:0006283">
    <property type="term" value="P:transcription-coupled nucleotide-excision repair"/>
    <property type="evidence" value="ECO:0007669"/>
    <property type="project" value="TreeGrafter"/>
</dbReference>
<evidence type="ECO:0000256" key="1">
    <source>
        <dbReference type="SAM" id="MobiDB-lite"/>
    </source>
</evidence>
<feature type="region of interest" description="Disordered" evidence="1">
    <location>
        <begin position="265"/>
        <end position="285"/>
    </location>
</feature>
<dbReference type="Proteomes" id="UP000023152">
    <property type="component" value="Unassembled WGS sequence"/>
</dbReference>
<name>X6M2R0_RETFI</name>
<proteinExistence type="predicted"/>
<comment type="caution">
    <text evidence="2">The sequence shown here is derived from an EMBL/GenBank/DDBJ whole genome shotgun (WGS) entry which is preliminary data.</text>
</comment>
<gene>
    <name evidence="2" type="ORF">RFI_29666</name>
</gene>
<dbReference type="EMBL" id="ASPP01025820">
    <property type="protein sequence ID" value="ETO07727.1"/>
    <property type="molecule type" value="Genomic_DNA"/>
</dbReference>
<dbReference type="InterPro" id="IPR049408">
    <property type="entry name" value="UVSSA_N_a-solenoid_rpt"/>
</dbReference>
<evidence type="ECO:0000313" key="2">
    <source>
        <dbReference type="EMBL" id="ETO07727.1"/>
    </source>
</evidence>
<dbReference type="GO" id="GO:0000993">
    <property type="term" value="F:RNA polymerase II complex binding"/>
    <property type="evidence" value="ECO:0007669"/>
    <property type="project" value="TreeGrafter"/>
</dbReference>
<keyword evidence="3" id="KW-1185">Reference proteome</keyword>
<accession>X6M2R0</accession>
<dbReference type="AlphaFoldDB" id="X6M2R0"/>
<organism evidence="2 3">
    <name type="scientific">Reticulomyxa filosa</name>
    <dbReference type="NCBI Taxonomy" id="46433"/>
    <lineage>
        <taxon>Eukaryota</taxon>
        <taxon>Sar</taxon>
        <taxon>Rhizaria</taxon>
        <taxon>Retaria</taxon>
        <taxon>Foraminifera</taxon>
        <taxon>Monothalamids</taxon>
        <taxon>Reticulomyxidae</taxon>
        <taxon>Reticulomyxa</taxon>
    </lineage>
</organism>
<dbReference type="PANTHER" id="PTHR28670">
    <property type="entry name" value="UV-STIMULATED SCAFFOLD PROTEIN A"/>
    <property type="match status" value="1"/>
</dbReference>
<protein>
    <submittedName>
        <fullName evidence="2">Uncharacterized protein</fullName>
    </submittedName>
</protein>